<dbReference type="AlphaFoldDB" id="A0A8S0SZT5"/>
<keyword evidence="2" id="KW-1185">Reference proteome</keyword>
<sequence>MLKITYINMNFSRPEFSSYGEKNHFFSGKVATAGYDLSSLVFRFPPNFMRQLSNKTRKNYGNIGVAQVVAALRSNNQQTSGLKPAAKDVCAAAASAAMAPFEIETDYFAYEEPASPPPPQIAVICEGKSARWREICFVADLVQCFCFTVSSSSQLAQLKIGIGDLKAPLISGPATPMSREKRDW</sequence>
<evidence type="ECO:0000313" key="1">
    <source>
        <dbReference type="EMBL" id="CAA2998699.1"/>
    </source>
</evidence>
<dbReference type="OrthoDB" id="1939145at2759"/>
<dbReference type="EMBL" id="CACTIH010005601">
    <property type="protein sequence ID" value="CAA2998699.1"/>
    <property type="molecule type" value="Genomic_DNA"/>
</dbReference>
<organism evidence="1 2">
    <name type="scientific">Olea europaea subsp. europaea</name>
    <dbReference type="NCBI Taxonomy" id="158383"/>
    <lineage>
        <taxon>Eukaryota</taxon>
        <taxon>Viridiplantae</taxon>
        <taxon>Streptophyta</taxon>
        <taxon>Embryophyta</taxon>
        <taxon>Tracheophyta</taxon>
        <taxon>Spermatophyta</taxon>
        <taxon>Magnoliopsida</taxon>
        <taxon>eudicotyledons</taxon>
        <taxon>Gunneridae</taxon>
        <taxon>Pentapetalae</taxon>
        <taxon>asterids</taxon>
        <taxon>lamiids</taxon>
        <taxon>Lamiales</taxon>
        <taxon>Oleaceae</taxon>
        <taxon>Oleeae</taxon>
        <taxon>Olea</taxon>
    </lineage>
</organism>
<comment type="caution">
    <text evidence="1">The sequence shown here is derived from an EMBL/GenBank/DDBJ whole genome shotgun (WGS) entry which is preliminary data.</text>
</comment>
<protein>
    <submittedName>
        <fullName evidence="1">Cystathionine gamma-synthase 1, chloroplastic</fullName>
    </submittedName>
</protein>
<gene>
    <name evidence="1" type="ORF">OLEA9_A056414</name>
</gene>
<dbReference type="Gramene" id="OE9A056414T1">
    <property type="protein sequence ID" value="OE9A056414C1"/>
    <property type="gene ID" value="OE9A056414"/>
</dbReference>
<proteinExistence type="predicted"/>
<evidence type="ECO:0000313" key="2">
    <source>
        <dbReference type="Proteomes" id="UP000594638"/>
    </source>
</evidence>
<reference evidence="1 2" key="1">
    <citation type="submission" date="2019-12" db="EMBL/GenBank/DDBJ databases">
        <authorList>
            <person name="Alioto T."/>
            <person name="Alioto T."/>
            <person name="Gomez Garrido J."/>
        </authorList>
    </citation>
    <scope>NUCLEOTIDE SEQUENCE [LARGE SCALE GENOMIC DNA]</scope>
</reference>
<dbReference type="Proteomes" id="UP000594638">
    <property type="component" value="Unassembled WGS sequence"/>
</dbReference>
<accession>A0A8S0SZT5</accession>
<name>A0A8S0SZT5_OLEEU</name>